<evidence type="ECO:0000259" key="15">
    <source>
        <dbReference type="Pfam" id="PF05662"/>
    </source>
</evidence>
<evidence type="ECO:0000256" key="4">
    <source>
        <dbReference type="ARBA" id="ARBA00022448"/>
    </source>
</evidence>
<dbReference type="EMBL" id="LN854557">
    <property type="protein sequence ID" value="CRL46527.1"/>
    <property type="molecule type" value="Genomic_DNA"/>
</dbReference>
<keyword evidence="9" id="KW-0472">Membrane</keyword>
<dbReference type="InterPro" id="IPR011049">
    <property type="entry name" value="Serralysin-like_metalloprot_C"/>
</dbReference>
<evidence type="ECO:0000256" key="8">
    <source>
        <dbReference type="ARBA" id="ARBA00022927"/>
    </source>
</evidence>
<feature type="region of interest" description="Disordered" evidence="12">
    <location>
        <begin position="265"/>
        <end position="298"/>
    </location>
</feature>
<dbReference type="RefSeq" id="WP_158302299.1">
    <property type="nucleotide sequence ID" value="NC_007712.1"/>
</dbReference>
<comment type="similarity">
    <text evidence="3">Belongs to the autotransporter-2 (AT-2) (TC 1.B.40) family.</text>
</comment>
<evidence type="ECO:0000256" key="12">
    <source>
        <dbReference type="SAM" id="MobiDB-lite"/>
    </source>
</evidence>
<dbReference type="Gene3D" id="2.150.10.10">
    <property type="entry name" value="Serralysin-like metalloprotease, C-terminal"/>
    <property type="match status" value="1"/>
</dbReference>
<dbReference type="InterPro" id="IPR045584">
    <property type="entry name" value="Pilin-like"/>
</dbReference>
<accession>A0A193QEZ8</accession>
<evidence type="ECO:0000313" key="17">
    <source>
        <dbReference type="EMBL" id="CRL46527.1"/>
    </source>
</evidence>
<dbReference type="EMBL" id="LN854557">
    <property type="protein sequence ID" value="CRL43722.1"/>
    <property type="molecule type" value="Genomic_DNA"/>
</dbReference>
<organism evidence="16 18">
    <name type="scientific">Sodalis glossinidius (strain morsitans)</name>
    <dbReference type="NCBI Taxonomy" id="343509"/>
    <lineage>
        <taxon>Bacteria</taxon>
        <taxon>Pseudomonadati</taxon>
        <taxon>Pseudomonadota</taxon>
        <taxon>Gammaproteobacteria</taxon>
        <taxon>Enterobacterales</taxon>
        <taxon>Bruguierivoracaceae</taxon>
        <taxon>Sodalis</taxon>
    </lineage>
</organism>
<dbReference type="AlphaFoldDB" id="A0A193QEZ8"/>
<evidence type="ECO:0000256" key="3">
    <source>
        <dbReference type="ARBA" id="ARBA00005848"/>
    </source>
</evidence>
<keyword evidence="7 13" id="KW-0732">Signal</keyword>
<keyword evidence="6" id="KW-0812">Transmembrane</keyword>
<evidence type="ECO:0000256" key="1">
    <source>
        <dbReference type="ARBA" id="ARBA00004241"/>
    </source>
</evidence>
<feature type="compositionally biased region" description="Polar residues" evidence="12">
    <location>
        <begin position="274"/>
        <end position="290"/>
    </location>
</feature>
<evidence type="ECO:0000313" key="18">
    <source>
        <dbReference type="Proteomes" id="UP000245838"/>
    </source>
</evidence>
<evidence type="ECO:0000256" key="11">
    <source>
        <dbReference type="SAM" id="Coils"/>
    </source>
</evidence>
<dbReference type="SUPFAM" id="SSF54523">
    <property type="entry name" value="Pili subunits"/>
    <property type="match status" value="1"/>
</dbReference>
<evidence type="ECO:0000256" key="7">
    <source>
        <dbReference type="ARBA" id="ARBA00022729"/>
    </source>
</evidence>
<keyword evidence="4" id="KW-0813">Transport</keyword>
<proteinExistence type="inferred from homology"/>
<reference evidence="16 18" key="1">
    <citation type="submission" date="2015-05" db="EMBL/GenBank/DDBJ databases">
        <authorList>
            <person name="Goodhead I."/>
        </authorList>
    </citation>
    <scope>NUCLEOTIDE SEQUENCE [LARGE SCALE GENOMIC DNA]</scope>
    <source>
        <strain evidence="16">B4</strain>
        <strain evidence="18">morsitans</strain>
    </source>
</reference>
<feature type="region of interest" description="Disordered" evidence="12">
    <location>
        <begin position="353"/>
        <end position="375"/>
    </location>
</feature>
<dbReference type="Pfam" id="PF05662">
    <property type="entry name" value="YadA_stalk"/>
    <property type="match status" value="2"/>
</dbReference>
<evidence type="ECO:0000256" key="6">
    <source>
        <dbReference type="ARBA" id="ARBA00022692"/>
    </source>
</evidence>
<evidence type="ECO:0000313" key="16">
    <source>
        <dbReference type="EMBL" id="CRL43722.1"/>
    </source>
</evidence>
<keyword evidence="5" id="KW-1134">Transmembrane beta strand</keyword>
<keyword evidence="11" id="KW-0175">Coiled coil</keyword>
<dbReference type="InterPro" id="IPR008635">
    <property type="entry name" value="Coiled_stalk_dom"/>
</dbReference>
<evidence type="ECO:0000256" key="5">
    <source>
        <dbReference type="ARBA" id="ARBA00022452"/>
    </source>
</evidence>
<feature type="domain" description="Trimeric autotransporter adhesin YadA-like stalk" evidence="15">
    <location>
        <begin position="476"/>
        <end position="504"/>
    </location>
</feature>
<feature type="domain" description="Trimeric autotransporter adhesin YadA-like C-terminal membrane anchor" evidence="14">
    <location>
        <begin position="543"/>
        <end position="602"/>
    </location>
</feature>
<dbReference type="Proteomes" id="UP000245838">
    <property type="component" value="Chromosome sggmmb4_Chromosome"/>
</dbReference>
<dbReference type="Gene3D" id="3.30.1300.30">
    <property type="entry name" value="GSPII I/J protein-like"/>
    <property type="match status" value="1"/>
</dbReference>
<dbReference type="GO" id="GO:0009986">
    <property type="term" value="C:cell surface"/>
    <property type="evidence" value="ECO:0007669"/>
    <property type="project" value="UniProtKB-SubCell"/>
</dbReference>
<dbReference type="InterPro" id="IPR005594">
    <property type="entry name" value="YadA_C"/>
</dbReference>
<feature type="coiled-coil region" evidence="11">
    <location>
        <begin position="508"/>
        <end position="535"/>
    </location>
</feature>
<dbReference type="OrthoDB" id="8607186at2"/>
<dbReference type="SUPFAM" id="SSF101967">
    <property type="entry name" value="Adhesin YadA, collagen-binding domain"/>
    <property type="match status" value="2"/>
</dbReference>
<keyword evidence="10" id="KW-0998">Cell outer membrane</keyword>
<protein>
    <submittedName>
        <fullName evidence="16">Adhesin YadA</fullName>
    </submittedName>
</protein>
<keyword evidence="8" id="KW-0653">Protein transport</keyword>
<feature type="signal peptide" evidence="13">
    <location>
        <begin position="1"/>
        <end position="22"/>
    </location>
</feature>
<name>A0A193QEZ8_SODGM</name>
<sequence>MKKMLPPMVATLYLIHIPCVLAEEDKGHHAKLYHNQQIKQPEQETHAYAPNYGTVVGNNGSAMAMGIQSRVDSDTPAIAMGDSAIAAADYSISIGGSSYSDGISSIAMGVLSYTGGNYGLAVGASSHARATESTALGSNSFSLSPSSVALGSESMTERQPGIITELFTNANRQTSGEVSIGNNYQLRQITHIAGGTEKTDAANIGQLQAIDNKITNLNSRFDENVSKNKEFMENMEKNTQIIADSTEDIKKHTQDASQFSTLTQEHKEHAFSALQKTQSHESAASISAQNAAEHESFAHSSAAQVAKFKDIAEHDAQSIEGNKRVSEGALTHIEKSRKDAKEMADMTNNLEMAASKSSHKAAEHEETARVSANEAGQHRDATLHARNTAVDLATQTIEYKDKAKKSFVQIEGYQQQAHRNFIALKKQHNKLLTQERRDKKNIDRKITEDANGVIHIGQYENGTSISVSGQQGDRTITGVAEGVRGNDAANIAQLNRVKNTATTAHAIAQKNTSRIKNLENQLSKTNAKIDRGLAASAALTSLFQPYGVGKFNVTAGIGGYGSSQALAIGTGYRINKNMAIKAGAAYSASGSMMYNASFNVEW</sequence>
<evidence type="ECO:0000256" key="9">
    <source>
        <dbReference type="ARBA" id="ARBA00023136"/>
    </source>
</evidence>
<feature type="chain" id="PRO_5014254815" evidence="13">
    <location>
        <begin position="23"/>
        <end position="602"/>
    </location>
</feature>
<feature type="domain" description="Trimeric autotransporter adhesin YadA-like stalk" evidence="15">
    <location>
        <begin position="188"/>
        <end position="228"/>
    </location>
</feature>
<gene>
    <name evidence="16" type="primary">yadA_1</name>
    <name evidence="17" type="synonym">yadA_3</name>
    <name evidence="16" type="ORF">SGGMMB4_00244</name>
    <name evidence="17" type="ORF">SGGMMB4_05254</name>
</gene>
<evidence type="ECO:0000256" key="13">
    <source>
        <dbReference type="SAM" id="SignalP"/>
    </source>
</evidence>
<comment type="subcellular location">
    <subcellularLocation>
        <location evidence="2">Cell outer membrane</location>
    </subcellularLocation>
    <subcellularLocation>
        <location evidence="1">Cell surface</location>
    </subcellularLocation>
</comment>
<dbReference type="Pfam" id="PF03895">
    <property type="entry name" value="YadA_anchor"/>
    <property type="match status" value="1"/>
</dbReference>
<dbReference type="GO" id="GO:0015031">
    <property type="term" value="P:protein transport"/>
    <property type="evidence" value="ECO:0007669"/>
    <property type="project" value="UniProtKB-KW"/>
</dbReference>
<evidence type="ECO:0000256" key="2">
    <source>
        <dbReference type="ARBA" id="ARBA00004442"/>
    </source>
</evidence>
<dbReference type="GO" id="GO:0009279">
    <property type="term" value="C:cell outer membrane"/>
    <property type="evidence" value="ECO:0007669"/>
    <property type="project" value="UniProtKB-SubCell"/>
</dbReference>
<evidence type="ECO:0000256" key="10">
    <source>
        <dbReference type="ARBA" id="ARBA00023237"/>
    </source>
</evidence>
<evidence type="ECO:0000259" key="14">
    <source>
        <dbReference type="Pfam" id="PF03895"/>
    </source>
</evidence>